<evidence type="ECO:0000313" key="4">
    <source>
        <dbReference type="Proteomes" id="UP000323567"/>
    </source>
</evidence>
<accession>A0A5B3G5H0</accession>
<evidence type="ECO:0000256" key="1">
    <source>
        <dbReference type="SAM" id="SignalP"/>
    </source>
</evidence>
<feature type="chain" id="PRO_5022972003" evidence="1">
    <location>
        <begin position="22"/>
        <end position="200"/>
    </location>
</feature>
<name>A0A5B3G5H0_9BACT</name>
<dbReference type="AlphaFoldDB" id="A0A5B3G5H0"/>
<gene>
    <name evidence="3" type="ORF">F2Y13_09830</name>
</gene>
<feature type="signal peptide" evidence="1">
    <location>
        <begin position="1"/>
        <end position="21"/>
    </location>
</feature>
<protein>
    <submittedName>
        <fullName evidence="3">DUF4923 family protein</fullName>
    </submittedName>
</protein>
<dbReference type="InterPro" id="IPR032575">
    <property type="entry name" value="DUF4923"/>
</dbReference>
<evidence type="ECO:0000313" key="3">
    <source>
        <dbReference type="EMBL" id="KAA2368757.1"/>
    </source>
</evidence>
<dbReference type="Proteomes" id="UP000323567">
    <property type="component" value="Unassembled WGS sequence"/>
</dbReference>
<proteinExistence type="predicted"/>
<reference evidence="3 4" key="1">
    <citation type="journal article" date="2019" name="Nat. Med.">
        <title>A library of human gut bacterial isolates paired with longitudinal multiomics data enables mechanistic microbiome research.</title>
        <authorList>
            <person name="Poyet M."/>
            <person name="Groussin M."/>
            <person name="Gibbons S.M."/>
            <person name="Avila-Pacheco J."/>
            <person name="Jiang X."/>
            <person name="Kearney S.M."/>
            <person name="Perrotta A.R."/>
            <person name="Berdy B."/>
            <person name="Zhao S."/>
            <person name="Lieberman T.D."/>
            <person name="Swanson P.K."/>
            <person name="Smith M."/>
            <person name="Roesemann S."/>
            <person name="Alexander J.E."/>
            <person name="Rich S.A."/>
            <person name="Livny J."/>
            <person name="Vlamakis H."/>
            <person name="Clish C."/>
            <person name="Bullock K."/>
            <person name="Deik A."/>
            <person name="Scott J."/>
            <person name="Pierce K.A."/>
            <person name="Xavier R.J."/>
            <person name="Alm E.J."/>
        </authorList>
    </citation>
    <scope>NUCLEOTIDE SEQUENCE [LARGE SCALE GENOMIC DNA]</scope>
    <source>
        <strain evidence="3 4">BIOML-A2</strain>
    </source>
</reference>
<dbReference type="Pfam" id="PF16270">
    <property type="entry name" value="DUF4923"/>
    <property type="match status" value="1"/>
</dbReference>
<organism evidence="3 4">
    <name type="scientific">Alistipes shahii</name>
    <dbReference type="NCBI Taxonomy" id="328814"/>
    <lineage>
        <taxon>Bacteria</taxon>
        <taxon>Pseudomonadati</taxon>
        <taxon>Bacteroidota</taxon>
        <taxon>Bacteroidia</taxon>
        <taxon>Bacteroidales</taxon>
        <taxon>Rikenellaceae</taxon>
        <taxon>Alistipes</taxon>
    </lineage>
</organism>
<feature type="domain" description="DUF4923" evidence="2">
    <location>
        <begin position="27"/>
        <end position="200"/>
    </location>
</feature>
<dbReference type="RefSeq" id="WP_149887488.1">
    <property type="nucleotide sequence ID" value="NZ_CATXTW010000015.1"/>
</dbReference>
<comment type="caution">
    <text evidence="3">The sequence shown here is derived from an EMBL/GenBank/DDBJ whole genome shotgun (WGS) entry which is preliminary data.</text>
</comment>
<keyword evidence="1" id="KW-0732">Signal</keyword>
<sequence length="200" mass="21027">MKKLLLFTASLLLLGGTTSSAQDWKEALKKAATAAADKATDGKLTQYALAGTWNYTGPGVKFEGGDIASEVGGAALETAVVKQLEKAYAKAGIRPGAGMFTFGKDDDAFTATLGSHTLSGTYEYDAPTHVVTLHFAKGKLNLGSVPGHAYISGQELVLIFPVTRLVEVVTALGSKVSYFSTATTLLSKYKNVYVGFAFSK</sequence>
<evidence type="ECO:0000259" key="2">
    <source>
        <dbReference type="Pfam" id="PF16270"/>
    </source>
</evidence>
<dbReference type="EMBL" id="VVXK01000013">
    <property type="protein sequence ID" value="KAA2368757.1"/>
    <property type="molecule type" value="Genomic_DNA"/>
</dbReference>